<evidence type="ECO:0000313" key="3">
    <source>
        <dbReference type="Proteomes" id="UP000002274"/>
    </source>
</evidence>
<sequence>MRYQFLKPSARKMNDNCAINGAKNIIANSVPAQSIRTRQIEDSGHQTPKSKDKLLI</sequence>
<accession>A2C8F8</accession>
<protein>
    <submittedName>
        <fullName evidence="2">Uncharacterized protein</fullName>
    </submittedName>
</protein>
<gene>
    <name evidence="2" type="ordered locus">P9303_10191</name>
</gene>
<dbReference type="KEGG" id="pmf:P9303_10191"/>
<feature type="compositionally biased region" description="Basic and acidic residues" evidence="1">
    <location>
        <begin position="38"/>
        <end position="56"/>
    </location>
</feature>
<organism evidence="2 3">
    <name type="scientific">Prochlorococcus marinus (strain MIT 9303)</name>
    <dbReference type="NCBI Taxonomy" id="59922"/>
    <lineage>
        <taxon>Bacteria</taxon>
        <taxon>Bacillati</taxon>
        <taxon>Cyanobacteriota</taxon>
        <taxon>Cyanophyceae</taxon>
        <taxon>Synechococcales</taxon>
        <taxon>Prochlorococcaceae</taxon>
        <taxon>Prochlorococcus</taxon>
    </lineage>
</organism>
<dbReference type="HOGENOM" id="CLU_3010681_0_0_3"/>
<evidence type="ECO:0000256" key="1">
    <source>
        <dbReference type="SAM" id="MobiDB-lite"/>
    </source>
</evidence>
<reference evidence="2 3" key="1">
    <citation type="journal article" date="2007" name="PLoS Genet.">
        <title>Patterns and implications of gene gain and loss in the evolution of Prochlorococcus.</title>
        <authorList>
            <person name="Kettler G.C."/>
            <person name="Martiny A.C."/>
            <person name="Huang K."/>
            <person name="Zucker J."/>
            <person name="Coleman M.L."/>
            <person name="Rodrigue S."/>
            <person name="Chen F."/>
            <person name="Lapidus A."/>
            <person name="Ferriera S."/>
            <person name="Johnson J."/>
            <person name="Steglich C."/>
            <person name="Church G.M."/>
            <person name="Richardson P."/>
            <person name="Chisholm S.W."/>
        </authorList>
    </citation>
    <scope>NUCLEOTIDE SEQUENCE [LARGE SCALE GENOMIC DNA]</scope>
    <source>
        <strain evidence="2 3">MIT 9303</strain>
    </source>
</reference>
<dbReference type="Proteomes" id="UP000002274">
    <property type="component" value="Chromosome"/>
</dbReference>
<dbReference type="AlphaFoldDB" id="A2C8F8"/>
<evidence type="ECO:0000313" key="2">
    <source>
        <dbReference type="EMBL" id="ABM77768.1"/>
    </source>
</evidence>
<feature type="region of interest" description="Disordered" evidence="1">
    <location>
        <begin position="37"/>
        <end position="56"/>
    </location>
</feature>
<dbReference type="EMBL" id="CP000554">
    <property type="protein sequence ID" value="ABM77768.1"/>
    <property type="molecule type" value="Genomic_DNA"/>
</dbReference>
<name>A2C8F8_PROM3</name>
<proteinExistence type="predicted"/>